<organism evidence="1 2">
    <name type="scientific">Pseudomonas plecoglossicida</name>
    <dbReference type="NCBI Taxonomy" id="70775"/>
    <lineage>
        <taxon>Bacteria</taxon>
        <taxon>Pseudomonadati</taxon>
        <taxon>Pseudomonadota</taxon>
        <taxon>Gammaproteobacteria</taxon>
        <taxon>Pseudomonadales</taxon>
        <taxon>Pseudomonadaceae</taxon>
        <taxon>Pseudomonas</taxon>
    </lineage>
</organism>
<evidence type="ECO:0000313" key="2">
    <source>
        <dbReference type="Proteomes" id="UP000218102"/>
    </source>
</evidence>
<name>A0A0B5K1D4_PSEDL</name>
<dbReference type="Proteomes" id="UP000218102">
    <property type="component" value="Unassembled WGS sequence"/>
</dbReference>
<sequence length="64" mass="6707">MINADQVITDRYRNGLLQKFLSYARPPVGAGSPAKQATRCMAPASPVFAGKPAPTGTAQMLDSA</sequence>
<gene>
    <name evidence="1" type="ORF">CMV24_23715</name>
</gene>
<evidence type="ECO:0000313" key="1">
    <source>
        <dbReference type="EMBL" id="PBJ93111.1"/>
    </source>
</evidence>
<protein>
    <submittedName>
        <fullName evidence="1">Uncharacterized protein</fullName>
    </submittedName>
</protein>
<accession>A0A0B5K1D4</accession>
<proteinExistence type="predicted"/>
<reference evidence="1 2" key="1">
    <citation type="submission" date="2017-09" db="EMBL/GenBank/DDBJ databases">
        <authorList>
            <person name="Ehlers B."/>
            <person name="Leendertz F.H."/>
        </authorList>
    </citation>
    <scope>NUCLEOTIDE SEQUENCE [LARGE SCALE GENOMIC DNA]</scope>
    <source>
        <strain evidence="1 2">DJ-1</strain>
    </source>
</reference>
<comment type="caution">
    <text evidence="1">The sequence shown here is derived from an EMBL/GenBank/DDBJ whole genome shotgun (WGS) entry which is preliminary data.</text>
</comment>
<dbReference type="EMBL" id="NTME01000034">
    <property type="protein sequence ID" value="PBJ93111.1"/>
    <property type="molecule type" value="Genomic_DNA"/>
</dbReference>
<dbReference type="AlphaFoldDB" id="A0A0B5K1D4"/>
<dbReference type="KEGG" id="ppj:RK21_02700"/>